<keyword evidence="2" id="KW-1185">Reference proteome</keyword>
<evidence type="ECO:0000313" key="2">
    <source>
        <dbReference type="Proteomes" id="UP000277212"/>
    </source>
</evidence>
<dbReference type="EMBL" id="NKUJ01000032">
    <property type="protein sequence ID" value="RMJ17440.1"/>
    <property type="molecule type" value="Genomic_DNA"/>
</dbReference>
<protein>
    <submittedName>
        <fullName evidence="1">Uncharacterized protein</fullName>
    </submittedName>
</protein>
<reference evidence="1 2" key="1">
    <citation type="submission" date="2017-06" db="EMBL/GenBank/DDBJ databases">
        <title>Comparative genomic analysis of Ambrosia Fusariam Clade fungi.</title>
        <authorList>
            <person name="Stajich J.E."/>
            <person name="Carrillo J."/>
            <person name="Kijimoto T."/>
            <person name="Eskalen A."/>
            <person name="O'Donnell K."/>
            <person name="Kasson M."/>
        </authorList>
    </citation>
    <scope>NUCLEOTIDE SEQUENCE [LARGE SCALE GENOMIC DNA]</scope>
    <source>
        <strain evidence="1">UCR3666</strain>
    </source>
</reference>
<organism evidence="1 2">
    <name type="scientific">Fusarium kuroshium</name>
    <dbReference type="NCBI Taxonomy" id="2010991"/>
    <lineage>
        <taxon>Eukaryota</taxon>
        <taxon>Fungi</taxon>
        <taxon>Dikarya</taxon>
        <taxon>Ascomycota</taxon>
        <taxon>Pezizomycotina</taxon>
        <taxon>Sordariomycetes</taxon>
        <taxon>Hypocreomycetidae</taxon>
        <taxon>Hypocreales</taxon>
        <taxon>Nectriaceae</taxon>
        <taxon>Fusarium</taxon>
        <taxon>Fusarium solani species complex</taxon>
    </lineage>
</organism>
<evidence type="ECO:0000313" key="1">
    <source>
        <dbReference type="EMBL" id="RMJ17440.1"/>
    </source>
</evidence>
<proteinExistence type="predicted"/>
<dbReference type="Proteomes" id="UP000277212">
    <property type="component" value="Unassembled WGS sequence"/>
</dbReference>
<dbReference type="OrthoDB" id="5422293at2759"/>
<dbReference type="AlphaFoldDB" id="A0A3M2SIS1"/>
<name>A0A3M2SIS1_9HYPO</name>
<gene>
    <name evidence="1" type="ORF">CDV36_002862</name>
</gene>
<sequence>MHSIRKLRKSIISIWSRHRSETQASVPVADDDKYIPSPQDYPIFPPPPPEAILREPHEHWAKVSARKYAAPQGVFEDSSLYALYRLYEFVLLDKVLDYRNALEAFWRQKTWAVKEIPDPKDDDPARYAFFAGCTYLLARSFNARVKLGLRRDMASLITPEEAEEARKVPDHLRPYESVPDWAANVPALATMLVIPTHDGAYLKDENDARADEDFLAKNILLWTPHIHFT</sequence>
<comment type="caution">
    <text evidence="1">The sequence shown here is derived from an EMBL/GenBank/DDBJ whole genome shotgun (WGS) entry which is preliminary data.</text>
</comment>
<accession>A0A3M2SIS1</accession>